<name>A0A1I3M4N5_9RHOB</name>
<dbReference type="AlphaFoldDB" id="A0A1I3M4N5"/>
<gene>
    <name evidence="2" type="ORF">SAMN04488095_1726</name>
</gene>
<dbReference type="GO" id="GO:0008233">
    <property type="term" value="F:peptidase activity"/>
    <property type="evidence" value="ECO:0007669"/>
    <property type="project" value="UniProtKB-KW"/>
</dbReference>
<dbReference type="PANTHER" id="PTHR33490">
    <property type="entry name" value="BLR5614 PROTEIN-RELATED"/>
    <property type="match status" value="1"/>
</dbReference>
<organism evidence="2 3">
    <name type="scientific">Jannaschia pohangensis</name>
    <dbReference type="NCBI Taxonomy" id="390807"/>
    <lineage>
        <taxon>Bacteria</taxon>
        <taxon>Pseudomonadati</taxon>
        <taxon>Pseudomonadota</taxon>
        <taxon>Alphaproteobacteria</taxon>
        <taxon>Rhodobacterales</taxon>
        <taxon>Roseobacteraceae</taxon>
        <taxon>Jannaschia</taxon>
    </lineage>
</organism>
<accession>A0A1I3M4N5</accession>
<keyword evidence="3" id="KW-1185">Reference proteome</keyword>
<sequence length="257" mass="27563">MRLEIEAALSYDFQDMTDLLLQIEVARTDGQTVLSDGLSTTPLKEFRRIAAEAGVGTRAWLAAQGQVDLTYRAVVEVTRPAVALETLSAVPPRDLDAVDTSFLLPSRYVQSEVFDAVVTDEFPGLSGGALIAAARDWIAETFTYVAGASTAATTARDSYDERQGVCRDYAHVLIALARAAGIPARMASCYAPDVDPPDFHAVAQVRLEDGWHLVDATGMASPDQMAIIGVGRDAAEVSFLTTMGATTMLFQSVNVTR</sequence>
<dbReference type="Gene3D" id="2.60.40.2250">
    <property type="match status" value="1"/>
</dbReference>
<reference evidence="2 3" key="1">
    <citation type="submission" date="2016-10" db="EMBL/GenBank/DDBJ databases">
        <authorList>
            <person name="de Groot N.N."/>
        </authorList>
    </citation>
    <scope>NUCLEOTIDE SEQUENCE [LARGE SCALE GENOMIC DNA]</scope>
    <source>
        <strain evidence="2 3">DSM 19073</strain>
    </source>
</reference>
<evidence type="ECO:0000313" key="3">
    <source>
        <dbReference type="Proteomes" id="UP000199110"/>
    </source>
</evidence>
<proteinExistence type="predicted"/>
<dbReference type="PANTHER" id="PTHR33490:SF12">
    <property type="entry name" value="BLL5557 PROTEIN"/>
    <property type="match status" value="1"/>
</dbReference>
<keyword evidence="2" id="KW-0378">Hydrolase</keyword>
<dbReference type="SMART" id="SM00460">
    <property type="entry name" value="TGc"/>
    <property type="match status" value="1"/>
</dbReference>
<dbReference type="STRING" id="390807.SAMN04488095_1726"/>
<dbReference type="InterPro" id="IPR002931">
    <property type="entry name" value="Transglutaminase-like"/>
</dbReference>
<feature type="domain" description="Transglutaminase-like" evidence="1">
    <location>
        <begin position="158"/>
        <end position="218"/>
    </location>
</feature>
<dbReference type="GO" id="GO:0006508">
    <property type="term" value="P:proteolysis"/>
    <property type="evidence" value="ECO:0007669"/>
    <property type="project" value="UniProtKB-KW"/>
</dbReference>
<dbReference type="Gene3D" id="3.10.620.30">
    <property type="match status" value="1"/>
</dbReference>
<dbReference type="InterPro" id="IPR038765">
    <property type="entry name" value="Papain-like_cys_pep_sf"/>
</dbReference>
<protein>
    <submittedName>
        <fullName evidence="2">Transglutaminase-like enzyme, putative cysteine protease</fullName>
    </submittedName>
</protein>
<dbReference type="SUPFAM" id="SSF54001">
    <property type="entry name" value="Cysteine proteinases"/>
    <property type="match status" value="1"/>
</dbReference>
<evidence type="ECO:0000259" key="1">
    <source>
        <dbReference type="SMART" id="SM00460"/>
    </source>
</evidence>
<dbReference type="Proteomes" id="UP000199110">
    <property type="component" value="Unassembled WGS sequence"/>
</dbReference>
<dbReference type="OrthoDB" id="5438043at2"/>
<dbReference type="Pfam" id="PF01841">
    <property type="entry name" value="Transglut_core"/>
    <property type="match status" value="1"/>
</dbReference>
<dbReference type="EMBL" id="FORA01000002">
    <property type="protein sequence ID" value="SFI91770.1"/>
    <property type="molecule type" value="Genomic_DNA"/>
</dbReference>
<evidence type="ECO:0000313" key="2">
    <source>
        <dbReference type="EMBL" id="SFI91770.1"/>
    </source>
</evidence>
<keyword evidence="2" id="KW-0645">Protease</keyword>